<proteinExistence type="predicted"/>
<accession>A0A0C9WNM9</accession>
<sequence length="352" mass="39407">MAATSPKTAGSTFFPDIHKAWRDSWPVPAPTDDEIRQWGSAEIATAKLVKRAQERVVTWFHNNTRATSSSTGIRGVLKLGANQKLLHGWQAYQHLYYESFKADIESEYESYIKECEVTKEKPKTRFEFRNEACQKRFAEETEEVKAEVEEYQVKLRDGLDTNLPKDSHSRNKEIQCAIEKLPRTLDKIGQSIADQTKWQVMIIVGGPTPHLNGKLTTLICHFGKTTDGKTFEEFLGHDGYYQHLESTFELREKYGDVGLQTKKPTNAKTSRKRKDKPEGERHVSARLNIAGQSAAESSPTTSATNPHIDERQDAHLLAEGHIATSNGEPQATQAATNTASAETAASTERSST</sequence>
<reference evidence="3 4" key="1">
    <citation type="submission" date="2014-04" db="EMBL/GenBank/DDBJ databases">
        <authorList>
            <consortium name="DOE Joint Genome Institute"/>
            <person name="Kuo A."/>
            <person name="Kohler A."/>
            <person name="Nagy L.G."/>
            <person name="Floudas D."/>
            <person name="Copeland A."/>
            <person name="Barry K.W."/>
            <person name="Cichocki N."/>
            <person name="Veneault-Fourrey C."/>
            <person name="LaButti K."/>
            <person name="Lindquist E.A."/>
            <person name="Lipzen A."/>
            <person name="Lundell T."/>
            <person name="Morin E."/>
            <person name="Murat C."/>
            <person name="Sun H."/>
            <person name="Tunlid A."/>
            <person name="Henrissat B."/>
            <person name="Grigoriev I.V."/>
            <person name="Hibbett D.S."/>
            <person name="Martin F."/>
            <person name="Nordberg H.P."/>
            <person name="Cantor M.N."/>
            <person name="Hua S.X."/>
        </authorList>
    </citation>
    <scope>NUCLEOTIDE SEQUENCE [LARGE SCALE GENOMIC DNA]</scope>
    <source>
        <strain evidence="3 4">LaAM-08-1</strain>
    </source>
</reference>
<keyword evidence="4" id="KW-1185">Reference proteome</keyword>
<feature type="region of interest" description="Disordered" evidence="2">
    <location>
        <begin position="255"/>
        <end position="352"/>
    </location>
</feature>
<dbReference type="Proteomes" id="UP000054477">
    <property type="component" value="Unassembled WGS sequence"/>
</dbReference>
<organism evidence="3 4">
    <name type="scientific">Laccaria amethystina LaAM-08-1</name>
    <dbReference type="NCBI Taxonomy" id="1095629"/>
    <lineage>
        <taxon>Eukaryota</taxon>
        <taxon>Fungi</taxon>
        <taxon>Dikarya</taxon>
        <taxon>Basidiomycota</taxon>
        <taxon>Agaricomycotina</taxon>
        <taxon>Agaricomycetes</taxon>
        <taxon>Agaricomycetidae</taxon>
        <taxon>Agaricales</taxon>
        <taxon>Agaricineae</taxon>
        <taxon>Hydnangiaceae</taxon>
        <taxon>Laccaria</taxon>
    </lineage>
</organism>
<feature type="non-terminal residue" evidence="3">
    <location>
        <position position="352"/>
    </location>
</feature>
<keyword evidence="1" id="KW-0175">Coiled coil</keyword>
<dbReference type="OrthoDB" id="2803783at2759"/>
<evidence type="ECO:0000313" key="3">
    <source>
        <dbReference type="EMBL" id="KIJ92075.1"/>
    </source>
</evidence>
<dbReference type="EMBL" id="KN838939">
    <property type="protein sequence ID" value="KIJ92075.1"/>
    <property type="molecule type" value="Genomic_DNA"/>
</dbReference>
<name>A0A0C9WNM9_9AGAR</name>
<feature type="compositionally biased region" description="Basic and acidic residues" evidence="2">
    <location>
        <begin position="307"/>
        <end position="318"/>
    </location>
</feature>
<dbReference type="STRING" id="1095629.A0A0C9WNM9"/>
<gene>
    <name evidence="3" type="ORF">K443DRAFT_13876</name>
</gene>
<dbReference type="HOGENOM" id="CLU_791220_0_0_1"/>
<reference evidence="4" key="2">
    <citation type="submission" date="2015-01" db="EMBL/GenBank/DDBJ databases">
        <title>Evolutionary Origins and Diversification of the Mycorrhizal Mutualists.</title>
        <authorList>
            <consortium name="DOE Joint Genome Institute"/>
            <consortium name="Mycorrhizal Genomics Consortium"/>
            <person name="Kohler A."/>
            <person name="Kuo A."/>
            <person name="Nagy L.G."/>
            <person name="Floudas D."/>
            <person name="Copeland A."/>
            <person name="Barry K.W."/>
            <person name="Cichocki N."/>
            <person name="Veneault-Fourrey C."/>
            <person name="LaButti K."/>
            <person name="Lindquist E.A."/>
            <person name="Lipzen A."/>
            <person name="Lundell T."/>
            <person name="Morin E."/>
            <person name="Murat C."/>
            <person name="Riley R."/>
            <person name="Ohm R."/>
            <person name="Sun H."/>
            <person name="Tunlid A."/>
            <person name="Henrissat B."/>
            <person name="Grigoriev I.V."/>
            <person name="Hibbett D.S."/>
            <person name="Martin F."/>
        </authorList>
    </citation>
    <scope>NUCLEOTIDE SEQUENCE [LARGE SCALE GENOMIC DNA]</scope>
    <source>
        <strain evidence="4">LaAM-08-1</strain>
    </source>
</reference>
<feature type="coiled-coil region" evidence="1">
    <location>
        <begin position="101"/>
        <end position="154"/>
    </location>
</feature>
<feature type="compositionally biased region" description="Low complexity" evidence="2">
    <location>
        <begin position="330"/>
        <end position="352"/>
    </location>
</feature>
<evidence type="ECO:0000313" key="4">
    <source>
        <dbReference type="Proteomes" id="UP000054477"/>
    </source>
</evidence>
<dbReference type="AlphaFoldDB" id="A0A0C9WNM9"/>
<evidence type="ECO:0000256" key="2">
    <source>
        <dbReference type="SAM" id="MobiDB-lite"/>
    </source>
</evidence>
<evidence type="ECO:0000256" key="1">
    <source>
        <dbReference type="SAM" id="Coils"/>
    </source>
</evidence>
<protein>
    <submittedName>
        <fullName evidence="3">Uncharacterized protein</fullName>
    </submittedName>
</protein>
<feature type="compositionally biased region" description="Low complexity" evidence="2">
    <location>
        <begin position="293"/>
        <end position="304"/>
    </location>
</feature>